<dbReference type="InParanoid" id="H0EGT4"/>
<name>H0EGT4_GLAL7</name>
<proteinExistence type="predicted"/>
<keyword evidence="2" id="KW-1185">Reference proteome</keyword>
<sequence>MSHCLAVCINLIKTTLDEAELYESANIDKVENCKPLIEMEFEPFFERARRAESGVGA</sequence>
<evidence type="ECO:0000313" key="2">
    <source>
        <dbReference type="Proteomes" id="UP000005446"/>
    </source>
</evidence>
<reference evidence="1 2" key="1">
    <citation type="journal article" date="2012" name="Eukaryot. Cell">
        <title>Genome sequence of the fungus Glarea lozoyensis: the first genome sequence of a species from the Helotiaceae family.</title>
        <authorList>
            <person name="Youssar L."/>
            <person name="Gruening B.A."/>
            <person name="Erxleben A."/>
            <person name="Guenther S."/>
            <person name="Huettel W."/>
        </authorList>
    </citation>
    <scope>NUCLEOTIDE SEQUENCE [LARGE SCALE GENOMIC DNA]</scope>
    <source>
        <strain evidence="2">ATCC 74030 / MF5533</strain>
    </source>
</reference>
<dbReference type="AlphaFoldDB" id="H0EGT4"/>
<dbReference type="Proteomes" id="UP000005446">
    <property type="component" value="Unassembled WGS sequence"/>
</dbReference>
<dbReference type="HOGENOM" id="CLU_2996674_0_0_1"/>
<evidence type="ECO:0000313" key="1">
    <source>
        <dbReference type="EMBL" id="EHL02274.1"/>
    </source>
</evidence>
<protein>
    <submittedName>
        <fullName evidence="1">Uncharacterized protein</fullName>
    </submittedName>
</protein>
<dbReference type="EMBL" id="AGUE01000030">
    <property type="protein sequence ID" value="EHL02274.1"/>
    <property type="molecule type" value="Genomic_DNA"/>
</dbReference>
<comment type="caution">
    <text evidence="1">The sequence shown here is derived from an EMBL/GenBank/DDBJ whole genome shotgun (WGS) entry which is preliminary data.</text>
</comment>
<gene>
    <name evidence="1" type="ORF">M7I_1704</name>
</gene>
<accession>H0EGT4</accession>
<organism evidence="1 2">
    <name type="scientific">Glarea lozoyensis (strain ATCC 74030 / MF5533)</name>
    <dbReference type="NCBI Taxonomy" id="1104152"/>
    <lineage>
        <taxon>Eukaryota</taxon>
        <taxon>Fungi</taxon>
        <taxon>Dikarya</taxon>
        <taxon>Ascomycota</taxon>
        <taxon>Pezizomycotina</taxon>
        <taxon>Leotiomycetes</taxon>
        <taxon>Helotiales</taxon>
        <taxon>Helotiaceae</taxon>
        <taxon>Glarea</taxon>
    </lineage>
</organism>